<name>A0A559K858_9BACL</name>
<dbReference type="Proteomes" id="UP000317036">
    <property type="component" value="Unassembled WGS sequence"/>
</dbReference>
<dbReference type="OrthoDB" id="9790031at2"/>
<dbReference type="NCBIfam" id="TIGR00099">
    <property type="entry name" value="Cof-subfamily"/>
    <property type="match status" value="1"/>
</dbReference>
<dbReference type="GO" id="GO:0016791">
    <property type="term" value="F:phosphatase activity"/>
    <property type="evidence" value="ECO:0007669"/>
    <property type="project" value="TreeGrafter"/>
</dbReference>
<evidence type="ECO:0000313" key="1">
    <source>
        <dbReference type="EMBL" id="TVY08325.1"/>
    </source>
</evidence>
<dbReference type="PANTHER" id="PTHR10000:SF8">
    <property type="entry name" value="HAD SUPERFAMILY HYDROLASE-LIKE, TYPE 3"/>
    <property type="match status" value="1"/>
</dbReference>
<dbReference type="InterPro" id="IPR000150">
    <property type="entry name" value="Cof"/>
</dbReference>
<comment type="caution">
    <text evidence="1">The sequence shown here is derived from an EMBL/GenBank/DDBJ whole genome shotgun (WGS) entry which is preliminary data.</text>
</comment>
<dbReference type="SFLD" id="SFLDG01140">
    <property type="entry name" value="C2.B:_Phosphomannomutase_and_P"/>
    <property type="match status" value="1"/>
</dbReference>
<dbReference type="InterPro" id="IPR023214">
    <property type="entry name" value="HAD_sf"/>
</dbReference>
<dbReference type="Pfam" id="PF08282">
    <property type="entry name" value="Hydrolase_3"/>
    <property type="match status" value="1"/>
</dbReference>
<proteinExistence type="predicted"/>
<accession>A0A559K858</accession>
<dbReference type="InterPro" id="IPR006379">
    <property type="entry name" value="HAD-SF_hydro_IIB"/>
</dbReference>
<dbReference type="PROSITE" id="PS01228">
    <property type="entry name" value="COF_1"/>
    <property type="match status" value="1"/>
</dbReference>
<dbReference type="Gene3D" id="3.40.50.1000">
    <property type="entry name" value="HAD superfamily/HAD-like"/>
    <property type="match status" value="1"/>
</dbReference>
<dbReference type="AlphaFoldDB" id="A0A559K858"/>
<dbReference type="GO" id="GO:0005829">
    <property type="term" value="C:cytosol"/>
    <property type="evidence" value="ECO:0007669"/>
    <property type="project" value="TreeGrafter"/>
</dbReference>
<dbReference type="EMBL" id="VNJI01000025">
    <property type="protein sequence ID" value="TVY08325.1"/>
    <property type="molecule type" value="Genomic_DNA"/>
</dbReference>
<dbReference type="GO" id="GO:0000287">
    <property type="term" value="F:magnesium ion binding"/>
    <property type="evidence" value="ECO:0007669"/>
    <property type="project" value="TreeGrafter"/>
</dbReference>
<sequence>MKYRLIALDVDGTLLNDDYELTAVTKQTLRQLQEAGVKIVLCTGRGPANAVPILEQLEMEGVLITHNGAATIETPGPKLLHQYSFTVDEVTAIVRHCREHQVHFDVCTALDMYVETVGEQEAKMYNKYMVSPEIVTDVLTMSEPIVKLTMFGSEQQMDEAERELARLTLPESLTWIRSGVYFIDVMSKAVSKGNALRALARQWQIEPEAIVAMGNYYNDVDMIRFAGLGIAMMNSPEEVKQAADFVTASNNEDGVHLALLKHVMSN</sequence>
<evidence type="ECO:0000313" key="2">
    <source>
        <dbReference type="Proteomes" id="UP000317036"/>
    </source>
</evidence>
<keyword evidence="2" id="KW-1185">Reference proteome</keyword>
<dbReference type="NCBIfam" id="TIGR01484">
    <property type="entry name" value="HAD-SF-IIB"/>
    <property type="match status" value="1"/>
</dbReference>
<reference evidence="1 2" key="1">
    <citation type="submission" date="2019-07" db="EMBL/GenBank/DDBJ databases">
        <authorList>
            <person name="Kim J."/>
        </authorList>
    </citation>
    <scope>NUCLEOTIDE SEQUENCE [LARGE SCALE GENOMIC DNA]</scope>
    <source>
        <strain evidence="1 2">JC52</strain>
    </source>
</reference>
<protein>
    <submittedName>
        <fullName evidence="1">HAD family phosphatase</fullName>
    </submittedName>
</protein>
<organism evidence="1 2">
    <name type="scientific">Paenibacillus cremeus</name>
    <dbReference type="NCBI Taxonomy" id="2163881"/>
    <lineage>
        <taxon>Bacteria</taxon>
        <taxon>Bacillati</taxon>
        <taxon>Bacillota</taxon>
        <taxon>Bacilli</taxon>
        <taxon>Bacillales</taxon>
        <taxon>Paenibacillaceae</taxon>
        <taxon>Paenibacillus</taxon>
    </lineage>
</organism>
<dbReference type="PANTHER" id="PTHR10000">
    <property type="entry name" value="PHOSPHOSERINE PHOSPHATASE"/>
    <property type="match status" value="1"/>
</dbReference>
<dbReference type="SFLD" id="SFLDS00003">
    <property type="entry name" value="Haloacid_Dehalogenase"/>
    <property type="match status" value="1"/>
</dbReference>
<dbReference type="CDD" id="cd07516">
    <property type="entry name" value="HAD_Pase"/>
    <property type="match status" value="1"/>
</dbReference>
<dbReference type="InterPro" id="IPR036412">
    <property type="entry name" value="HAD-like_sf"/>
</dbReference>
<gene>
    <name evidence="1" type="ORF">FPZ49_19625</name>
</gene>
<dbReference type="Gene3D" id="3.30.1240.10">
    <property type="match status" value="1"/>
</dbReference>
<dbReference type="SUPFAM" id="SSF56784">
    <property type="entry name" value="HAD-like"/>
    <property type="match status" value="1"/>
</dbReference>